<keyword evidence="2" id="KW-0648">Protein biosynthesis</keyword>
<dbReference type="PANTHER" id="PTHR32091:SF4">
    <property type="entry name" value="OS07G0546100 PROTEIN"/>
    <property type="match status" value="1"/>
</dbReference>
<dbReference type="EMBL" id="PKPP01001879">
    <property type="protein sequence ID" value="PWA79268.1"/>
    <property type="molecule type" value="Genomic_DNA"/>
</dbReference>
<evidence type="ECO:0000256" key="1">
    <source>
        <dbReference type="SAM" id="MobiDB-lite"/>
    </source>
</evidence>
<feature type="region of interest" description="Disordered" evidence="1">
    <location>
        <begin position="1"/>
        <end position="114"/>
    </location>
</feature>
<keyword evidence="3" id="KW-1185">Reference proteome</keyword>
<gene>
    <name evidence="2" type="ORF">CTI12_AA206980</name>
</gene>
<comment type="caution">
    <text evidence="2">The sequence shown here is derived from an EMBL/GenBank/DDBJ whole genome shotgun (WGS) entry which is preliminary data.</text>
</comment>
<evidence type="ECO:0000313" key="3">
    <source>
        <dbReference type="Proteomes" id="UP000245207"/>
    </source>
</evidence>
<feature type="compositionally biased region" description="Polar residues" evidence="1">
    <location>
        <begin position="153"/>
        <end position="166"/>
    </location>
</feature>
<dbReference type="GO" id="GO:0003743">
    <property type="term" value="F:translation initiation factor activity"/>
    <property type="evidence" value="ECO:0007669"/>
    <property type="project" value="UniProtKB-KW"/>
</dbReference>
<dbReference type="InterPro" id="IPR010433">
    <property type="entry name" value="EIF-4B_pln"/>
</dbReference>
<feature type="compositionally biased region" description="Basic and acidic residues" evidence="1">
    <location>
        <begin position="451"/>
        <end position="490"/>
    </location>
</feature>
<feature type="region of interest" description="Disordered" evidence="1">
    <location>
        <begin position="151"/>
        <end position="174"/>
    </location>
</feature>
<feature type="region of interest" description="Disordered" evidence="1">
    <location>
        <begin position="419"/>
        <end position="577"/>
    </location>
</feature>
<dbReference type="PANTHER" id="PTHR32091">
    <property type="entry name" value="EUKARYOTIC TRANSLATION INITIATION FACTOR 4B"/>
    <property type="match status" value="1"/>
</dbReference>
<protein>
    <submittedName>
        <fullName evidence="2">Eukaryotic translation initiation factor-related protein</fullName>
    </submittedName>
</protein>
<feature type="compositionally biased region" description="Polar residues" evidence="1">
    <location>
        <begin position="562"/>
        <end position="577"/>
    </location>
</feature>
<dbReference type="AlphaFoldDB" id="A0A2U1P0K8"/>
<evidence type="ECO:0000313" key="2">
    <source>
        <dbReference type="EMBL" id="PWA79268.1"/>
    </source>
</evidence>
<dbReference type="OrthoDB" id="48651at2759"/>
<keyword evidence="2" id="KW-0396">Initiation factor</keyword>
<dbReference type="Proteomes" id="UP000245207">
    <property type="component" value="Unassembled WGS sequence"/>
</dbReference>
<feature type="region of interest" description="Disordered" evidence="1">
    <location>
        <begin position="360"/>
        <end position="399"/>
    </location>
</feature>
<feature type="compositionally biased region" description="Basic and acidic residues" evidence="1">
    <location>
        <begin position="84"/>
        <end position="93"/>
    </location>
</feature>
<organism evidence="2 3">
    <name type="scientific">Artemisia annua</name>
    <name type="common">Sweet wormwood</name>
    <dbReference type="NCBI Taxonomy" id="35608"/>
    <lineage>
        <taxon>Eukaryota</taxon>
        <taxon>Viridiplantae</taxon>
        <taxon>Streptophyta</taxon>
        <taxon>Embryophyta</taxon>
        <taxon>Tracheophyta</taxon>
        <taxon>Spermatophyta</taxon>
        <taxon>Magnoliopsida</taxon>
        <taxon>eudicotyledons</taxon>
        <taxon>Gunneridae</taxon>
        <taxon>Pentapetalae</taxon>
        <taxon>asterids</taxon>
        <taxon>campanulids</taxon>
        <taxon>Asterales</taxon>
        <taxon>Asteraceae</taxon>
        <taxon>Asteroideae</taxon>
        <taxon>Anthemideae</taxon>
        <taxon>Artemisiinae</taxon>
        <taxon>Artemisia</taxon>
    </lineage>
</organism>
<proteinExistence type="predicted"/>
<reference evidence="2 3" key="1">
    <citation type="journal article" date="2018" name="Mol. Plant">
        <title>The genome of Artemisia annua provides insight into the evolution of Asteraceae family and artemisinin biosynthesis.</title>
        <authorList>
            <person name="Shen Q."/>
            <person name="Zhang L."/>
            <person name="Liao Z."/>
            <person name="Wang S."/>
            <person name="Yan T."/>
            <person name="Shi P."/>
            <person name="Liu M."/>
            <person name="Fu X."/>
            <person name="Pan Q."/>
            <person name="Wang Y."/>
            <person name="Lv Z."/>
            <person name="Lu X."/>
            <person name="Zhang F."/>
            <person name="Jiang W."/>
            <person name="Ma Y."/>
            <person name="Chen M."/>
            <person name="Hao X."/>
            <person name="Li L."/>
            <person name="Tang Y."/>
            <person name="Lv G."/>
            <person name="Zhou Y."/>
            <person name="Sun X."/>
            <person name="Brodelius P.E."/>
            <person name="Rose J.K.C."/>
            <person name="Tang K."/>
        </authorList>
    </citation>
    <scope>NUCLEOTIDE SEQUENCE [LARGE SCALE GENOMIC DNA]</scope>
    <source>
        <strain evidence="3">cv. Huhao1</strain>
        <tissue evidence="2">Leaf</tissue>
    </source>
</reference>
<dbReference type="STRING" id="35608.A0A2U1P0K8"/>
<name>A0A2U1P0K8_ARTAN</name>
<sequence>MAKKKATMTLKDFHGGSIPSDLPLPSAPGVTVRPLNHTGLDRNNAWTNPMGRQDHRLRPGSAGAVRTYDDKTPFLGHNVQIGRNFDEDERKPLDGGSLPRRTVSDENIRGGPPVRSEVKVEYPVAGNVVTRPATTPVSQYEGGSYAARFSEGGNVSSGRSTVSGPSPNAWGPRKAAVGMVEPSPASWSAPDAATKLAHASALEKVTSGRWLSNQNKQIDVEVIRHPEQEAKVQTKGNSYTTFSHGPTNVHDEALARHAGRSLAINDGMPVTVREVPSYTKERGPTVYNDGVQVQQVYSVGTAGGSELHPSVPSESTERPKLKLLPRSKPVETLEPLVAYNQSANPVMADIGNASFKAPGLAGPEDAPQAFERPRVNLKPRSQPIEPMERNTETARNTLFGGARPRELVLKERGVDDVAVNQDMIQSPNRIKKENTRVENPGLASRQNGRPEPLDHHRTGKNIDRRDADKSDAQRRGNWRNENRKSSRDLEQQQPPLERPPSPETWRKPVEPEPPVGPRYGKAASAVELAQAFSKSVSDPKAATDRFSSQRGLPGQGQIPFSRLTSGPTTRPHQINGH</sequence>
<accession>A0A2U1P0K8</accession>
<dbReference type="GO" id="GO:0003729">
    <property type="term" value="F:mRNA binding"/>
    <property type="evidence" value="ECO:0007669"/>
    <property type="project" value="TreeGrafter"/>
</dbReference>